<feature type="transmembrane region" description="Helical" evidence="6">
    <location>
        <begin position="168"/>
        <end position="188"/>
    </location>
</feature>
<keyword evidence="9" id="KW-1185">Reference proteome</keyword>
<dbReference type="PANTHER" id="PTHR43385:SF1">
    <property type="entry name" value="RIBOFLAVIN TRANSPORTER RIBJ"/>
    <property type="match status" value="1"/>
</dbReference>
<feature type="transmembrane region" description="Helical" evidence="6">
    <location>
        <begin position="78"/>
        <end position="95"/>
    </location>
</feature>
<evidence type="ECO:0000256" key="5">
    <source>
        <dbReference type="ARBA" id="ARBA00023136"/>
    </source>
</evidence>
<feature type="transmembrane region" description="Helical" evidence="6">
    <location>
        <begin position="51"/>
        <end position="71"/>
    </location>
</feature>
<feature type="transmembrane region" description="Helical" evidence="6">
    <location>
        <begin position="248"/>
        <end position="271"/>
    </location>
</feature>
<evidence type="ECO:0000313" key="8">
    <source>
        <dbReference type="EMBL" id="RIH87322.1"/>
    </source>
</evidence>
<keyword evidence="4 6" id="KW-1133">Transmembrane helix</keyword>
<feature type="domain" description="Major facilitator superfamily (MFS) profile" evidence="7">
    <location>
        <begin position="11"/>
        <end position="393"/>
    </location>
</feature>
<feature type="transmembrane region" description="Helical" evidence="6">
    <location>
        <begin position="342"/>
        <end position="364"/>
    </location>
</feature>
<evidence type="ECO:0000256" key="3">
    <source>
        <dbReference type="ARBA" id="ARBA00022692"/>
    </source>
</evidence>
<comment type="caution">
    <text evidence="8">The sequence shown here is derived from an EMBL/GenBank/DDBJ whole genome shotgun (WGS) entry which is preliminary data.</text>
</comment>
<organism evidence="8 9">
    <name type="scientific">Meiothermus luteus</name>
    <dbReference type="NCBI Taxonomy" id="2026184"/>
    <lineage>
        <taxon>Bacteria</taxon>
        <taxon>Thermotogati</taxon>
        <taxon>Deinococcota</taxon>
        <taxon>Deinococci</taxon>
        <taxon>Thermales</taxon>
        <taxon>Thermaceae</taxon>
        <taxon>Meiothermus</taxon>
    </lineage>
</organism>
<evidence type="ECO:0000256" key="2">
    <source>
        <dbReference type="ARBA" id="ARBA00022448"/>
    </source>
</evidence>
<keyword evidence="5 6" id="KW-0472">Membrane</keyword>
<keyword evidence="3 6" id="KW-0812">Transmembrane</keyword>
<feature type="transmembrane region" description="Helical" evidence="6">
    <location>
        <begin position="12"/>
        <end position="31"/>
    </location>
</feature>
<evidence type="ECO:0000256" key="1">
    <source>
        <dbReference type="ARBA" id="ARBA00004141"/>
    </source>
</evidence>
<evidence type="ECO:0000313" key="9">
    <source>
        <dbReference type="Proteomes" id="UP000265800"/>
    </source>
</evidence>
<feature type="transmembrane region" description="Helical" evidence="6">
    <location>
        <begin position="278"/>
        <end position="296"/>
    </location>
</feature>
<dbReference type="GO" id="GO:0022857">
    <property type="term" value="F:transmembrane transporter activity"/>
    <property type="evidence" value="ECO:0007669"/>
    <property type="project" value="InterPro"/>
</dbReference>
<dbReference type="RefSeq" id="WP_119359668.1">
    <property type="nucleotide sequence ID" value="NZ_QWKZ01000023.1"/>
</dbReference>
<accession>A0A399EXS8</accession>
<sequence length="399" mass="42102">MDEGRGFYGWRIVAALAVTQTVGYGVLYYAFGVFVQPMEEELGFNRAQTAGAFSLALLVSGLAAVPVGRWFDRYGGRSLMALGSLWGALLLWAWAQVEGLLGFYLVWAGLGLSMATVLYETAFAVLAVWFRRQRARALLAVSLAAGLASTLFVPLATGLVEALGWRGALEALALLFALLTVPLHALVLRTPPWGHGQPQEGVGPSPWLALRQATFWWLTLGFALARATSVAMTAHLVPLLGERGYAPWLAAGVAGAVGVVQLLGRLLYTLLLERASPFYLSGAFLGGYALGLLGLLGLPGGVGLWAFVLFFGMANGVISLAKPVLLAETYGARHYGRLSGSMAFFVAIAQTLAPFGVGLLHGFWGGYTPVLWLLLGLAALAALAVGLARPPDAAVKKGG</sequence>
<evidence type="ECO:0000256" key="4">
    <source>
        <dbReference type="ARBA" id="ARBA00022989"/>
    </source>
</evidence>
<keyword evidence="2" id="KW-0813">Transport</keyword>
<dbReference type="Proteomes" id="UP000265800">
    <property type="component" value="Unassembled WGS sequence"/>
</dbReference>
<protein>
    <submittedName>
        <fullName evidence="8">Oxalate/formate antiporter family transporter</fullName>
    </submittedName>
</protein>
<dbReference type="EMBL" id="QWKZ01000023">
    <property type="protein sequence ID" value="RIH87322.1"/>
    <property type="molecule type" value="Genomic_DNA"/>
</dbReference>
<dbReference type="InterPro" id="IPR036259">
    <property type="entry name" value="MFS_trans_sf"/>
</dbReference>
<dbReference type="InterPro" id="IPR052983">
    <property type="entry name" value="MFS_Riboflavin_Transporter"/>
</dbReference>
<gene>
    <name evidence="8" type="ORF">Mlute_01005</name>
</gene>
<feature type="transmembrane region" description="Helical" evidence="6">
    <location>
        <begin position="370"/>
        <end position="388"/>
    </location>
</feature>
<feature type="transmembrane region" description="Helical" evidence="6">
    <location>
        <begin position="302"/>
        <end position="321"/>
    </location>
</feature>
<reference evidence="8 9" key="1">
    <citation type="submission" date="2018-08" db="EMBL/GenBank/DDBJ databases">
        <title>Meiothermus luteus KCTC 52599 genome sequencing project.</title>
        <authorList>
            <person name="Da Costa M.S."/>
            <person name="Albuquerque L."/>
            <person name="Raposo P."/>
            <person name="Froufe H.J.C."/>
            <person name="Barroso C.S."/>
            <person name="Egas C."/>
        </authorList>
    </citation>
    <scope>NUCLEOTIDE SEQUENCE [LARGE SCALE GENOMIC DNA]</scope>
    <source>
        <strain evidence="8 9">KCTC 52599</strain>
    </source>
</reference>
<feature type="transmembrane region" description="Helical" evidence="6">
    <location>
        <begin position="101"/>
        <end position="130"/>
    </location>
</feature>
<dbReference type="Gene3D" id="1.20.1250.20">
    <property type="entry name" value="MFS general substrate transporter like domains"/>
    <property type="match status" value="1"/>
</dbReference>
<name>A0A399EXS8_9DEIN</name>
<dbReference type="SUPFAM" id="SSF103473">
    <property type="entry name" value="MFS general substrate transporter"/>
    <property type="match status" value="1"/>
</dbReference>
<evidence type="ECO:0000259" key="7">
    <source>
        <dbReference type="PROSITE" id="PS50850"/>
    </source>
</evidence>
<dbReference type="InterPro" id="IPR011701">
    <property type="entry name" value="MFS"/>
</dbReference>
<feature type="transmembrane region" description="Helical" evidence="6">
    <location>
        <begin position="137"/>
        <end position="156"/>
    </location>
</feature>
<evidence type="ECO:0000256" key="6">
    <source>
        <dbReference type="SAM" id="Phobius"/>
    </source>
</evidence>
<dbReference type="OrthoDB" id="182417at2"/>
<comment type="subcellular location">
    <subcellularLocation>
        <location evidence="1">Membrane</location>
        <topology evidence="1">Multi-pass membrane protein</topology>
    </subcellularLocation>
</comment>
<proteinExistence type="predicted"/>
<feature type="transmembrane region" description="Helical" evidence="6">
    <location>
        <begin position="215"/>
        <end position="236"/>
    </location>
</feature>
<dbReference type="PROSITE" id="PS50850">
    <property type="entry name" value="MFS"/>
    <property type="match status" value="1"/>
</dbReference>
<dbReference type="GO" id="GO:0016020">
    <property type="term" value="C:membrane"/>
    <property type="evidence" value="ECO:0007669"/>
    <property type="project" value="UniProtKB-SubCell"/>
</dbReference>
<dbReference type="Pfam" id="PF07690">
    <property type="entry name" value="MFS_1"/>
    <property type="match status" value="1"/>
</dbReference>
<dbReference type="PANTHER" id="PTHR43385">
    <property type="entry name" value="RIBOFLAVIN TRANSPORTER RIBJ"/>
    <property type="match status" value="1"/>
</dbReference>
<dbReference type="InterPro" id="IPR020846">
    <property type="entry name" value="MFS_dom"/>
</dbReference>
<dbReference type="AlphaFoldDB" id="A0A399EXS8"/>